<evidence type="ECO:0000256" key="4">
    <source>
        <dbReference type="RuleBase" id="RU003330"/>
    </source>
</evidence>
<sequence>MGNRLTSPKGSCAPIDENPLRNSRLPIIFILGGPGAGKGELHPVGENSKGETIYSTYWLPHGTQCERLARKYGYLHISSGELLREEASKSTERGLMIDKMMGRGEPIPVELLLELIKEKMMFSLNYTSGFILDGYPREKSQAKLFEKAIRTPDVVIYLKADERLLRERLLGRAITSGRKDDNEETIGNRIKLFARKNRGILKYYRKAFVTINAEQDMETVFNELSAVVDNNAGTSQFNRIE</sequence>
<organism evidence="5 6">
    <name type="scientific">Fopius arisanus</name>
    <dbReference type="NCBI Taxonomy" id="64838"/>
    <lineage>
        <taxon>Eukaryota</taxon>
        <taxon>Metazoa</taxon>
        <taxon>Ecdysozoa</taxon>
        <taxon>Arthropoda</taxon>
        <taxon>Hexapoda</taxon>
        <taxon>Insecta</taxon>
        <taxon>Pterygota</taxon>
        <taxon>Neoptera</taxon>
        <taxon>Endopterygota</taxon>
        <taxon>Hymenoptera</taxon>
        <taxon>Apocrita</taxon>
        <taxon>Ichneumonoidea</taxon>
        <taxon>Braconidae</taxon>
        <taxon>Opiinae</taxon>
        <taxon>Fopius</taxon>
    </lineage>
</organism>
<keyword evidence="2" id="KW-0547">Nucleotide-binding</keyword>
<keyword evidence="1 4" id="KW-0808">Transferase</keyword>
<dbReference type="KEGG" id="fas:105268939"/>
<dbReference type="PANTHER" id="PTHR23359">
    <property type="entry name" value="NUCLEOTIDE KINASE"/>
    <property type="match status" value="1"/>
</dbReference>
<dbReference type="Pfam" id="PF00406">
    <property type="entry name" value="ADK"/>
    <property type="match status" value="1"/>
</dbReference>
<dbReference type="GO" id="GO:0005524">
    <property type="term" value="F:ATP binding"/>
    <property type="evidence" value="ECO:0007669"/>
    <property type="project" value="InterPro"/>
</dbReference>
<dbReference type="RefSeq" id="XP_011307166.1">
    <property type="nucleotide sequence ID" value="XM_011308864.1"/>
</dbReference>
<dbReference type="OrthoDB" id="442176at2759"/>
<reference evidence="6" key="1">
    <citation type="submission" date="2025-08" db="UniProtKB">
        <authorList>
            <consortium name="RefSeq"/>
        </authorList>
    </citation>
    <scope>IDENTIFICATION</scope>
    <source>
        <strain evidence="6">USDA-PBARC FA_bdor</strain>
        <tissue evidence="6">Whole organism</tissue>
    </source>
</reference>
<evidence type="ECO:0000313" key="6">
    <source>
        <dbReference type="RefSeq" id="XP_011307166.1"/>
    </source>
</evidence>
<comment type="similarity">
    <text evidence="4">Belongs to the adenylate kinase family.</text>
</comment>
<gene>
    <name evidence="6" type="primary">LOC105268939</name>
</gene>
<dbReference type="CDD" id="cd01428">
    <property type="entry name" value="ADK"/>
    <property type="match status" value="1"/>
</dbReference>
<dbReference type="HAMAP" id="MF_00235">
    <property type="entry name" value="Adenylate_kinase_Adk"/>
    <property type="match status" value="1"/>
</dbReference>
<dbReference type="InterPro" id="IPR000850">
    <property type="entry name" value="Adenylat/UMP-CMP_kin"/>
</dbReference>
<dbReference type="SUPFAM" id="SSF52540">
    <property type="entry name" value="P-loop containing nucleoside triphosphate hydrolases"/>
    <property type="match status" value="1"/>
</dbReference>
<dbReference type="AlphaFoldDB" id="A0A9R1U321"/>
<evidence type="ECO:0000256" key="3">
    <source>
        <dbReference type="ARBA" id="ARBA00022777"/>
    </source>
</evidence>
<dbReference type="InterPro" id="IPR033690">
    <property type="entry name" value="Adenylat_kinase_CS"/>
</dbReference>
<name>A0A9R1U321_9HYME</name>
<dbReference type="GO" id="GO:0006139">
    <property type="term" value="P:nucleobase-containing compound metabolic process"/>
    <property type="evidence" value="ECO:0007669"/>
    <property type="project" value="InterPro"/>
</dbReference>
<dbReference type="GeneID" id="105268939"/>
<keyword evidence="3 4" id="KW-0418">Kinase</keyword>
<evidence type="ECO:0000313" key="5">
    <source>
        <dbReference type="Proteomes" id="UP000694866"/>
    </source>
</evidence>
<keyword evidence="5" id="KW-1185">Reference proteome</keyword>
<proteinExistence type="inferred from homology"/>
<protein>
    <submittedName>
        <fullName evidence="6">Adenylate kinase isoenzyme 1-like isoform X1</fullName>
    </submittedName>
</protein>
<dbReference type="Gene3D" id="3.40.50.300">
    <property type="entry name" value="P-loop containing nucleotide triphosphate hydrolases"/>
    <property type="match status" value="1"/>
</dbReference>
<dbReference type="PROSITE" id="PS00113">
    <property type="entry name" value="ADENYLATE_KINASE"/>
    <property type="match status" value="1"/>
</dbReference>
<dbReference type="GO" id="GO:0019205">
    <property type="term" value="F:nucleobase-containing compound kinase activity"/>
    <property type="evidence" value="ECO:0007669"/>
    <property type="project" value="InterPro"/>
</dbReference>
<evidence type="ECO:0000256" key="1">
    <source>
        <dbReference type="ARBA" id="ARBA00022679"/>
    </source>
</evidence>
<dbReference type="PRINTS" id="PR00094">
    <property type="entry name" value="ADENYLTKNASE"/>
</dbReference>
<dbReference type="Proteomes" id="UP000694866">
    <property type="component" value="Unplaced"/>
</dbReference>
<evidence type="ECO:0000256" key="2">
    <source>
        <dbReference type="ARBA" id="ARBA00022741"/>
    </source>
</evidence>
<dbReference type="InterPro" id="IPR027417">
    <property type="entry name" value="P-loop_NTPase"/>
</dbReference>
<accession>A0A9R1U321</accession>